<evidence type="ECO:0000259" key="2">
    <source>
        <dbReference type="PROSITE" id="PS51819"/>
    </source>
</evidence>
<dbReference type="CDD" id="cd16359">
    <property type="entry name" value="VOC_BsCatE_like_C"/>
    <property type="match status" value="1"/>
</dbReference>
<dbReference type="InterPro" id="IPR018146">
    <property type="entry name" value="Glyoxalase_1_CS"/>
</dbReference>
<sequence>MNAPTVAPAAETASALPASLRMGAVRLRVRDGARSVAFYRDVVGLTPLGTGPDGAIRLGAGGRALVELEVAPGATPRPRGTTGLFHLAILVPDRAALAVVLRRLAASRVPIGASDHLVSEALYFDDPDGNGIEVYRDRPRGEWRWQGGSVAMATESLDLHRLVAEAPTPVPVAQPMPDATIMGHVHLQVGDLEAARRFYVRHLGFAITTESYPGALFVSAGGYHHHLGLNTWSSRRGGPPPVGAVGLVHYEVVLPEAEIAALRARLAAAGEAVHDSAGGFTVADPWSTRAVFVAG</sequence>
<dbReference type="AlphaFoldDB" id="A0A9W6JTP8"/>
<dbReference type="PANTHER" id="PTHR43279">
    <property type="entry name" value="CATECHOL-2,3-DIOXYGENASE"/>
    <property type="match status" value="1"/>
</dbReference>
<protein>
    <submittedName>
        <fullName evidence="3">Catechol-2,3-dioxygenase</fullName>
    </submittedName>
</protein>
<gene>
    <name evidence="3" type="primary">catE</name>
    <name evidence="3" type="ORF">GCM10017653_01930</name>
</gene>
<dbReference type="Gene3D" id="3.10.180.10">
    <property type="entry name" value="2,3-Dihydroxybiphenyl 1,2-Dioxygenase, domain 1"/>
    <property type="match status" value="2"/>
</dbReference>
<dbReference type="PROSITE" id="PS00934">
    <property type="entry name" value="GLYOXALASE_I_1"/>
    <property type="match status" value="1"/>
</dbReference>
<name>A0A9W6JTP8_9HYPH</name>
<dbReference type="EMBL" id="BSFM01000001">
    <property type="protein sequence ID" value="GLK82124.1"/>
    <property type="molecule type" value="Genomic_DNA"/>
</dbReference>
<dbReference type="GO" id="GO:0004462">
    <property type="term" value="F:lactoylglutathione lyase activity"/>
    <property type="evidence" value="ECO:0007669"/>
    <property type="project" value="InterPro"/>
</dbReference>
<dbReference type="PANTHER" id="PTHR43279:SF1">
    <property type="entry name" value="CATECHOL-2,3-DIOXYGENASE"/>
    <property type="match status" value="1"/>
</dbReference>
<organism evidence="3 4">
    <name type="scientific">Ancylobacter defluvii</name>
    <dbReference type="NCBI Taxonomy" id="1282440"/>
    <lineage>
        <taxon>Bacteria</taxon>
        <taxon>Pseudomonadati</taxon>
        <taxon>Pseudomonadota</taxon>
        <taxon>Alphaproteobacteria</taxon>
        <taxon>Hyphomicrobiales</taxon>
        <taxon>Xanthobacteraceae</taxon>
        <taxon>Ancylobacter</taxon>
    </lineage>
</organism>
<dbReference type="Pfam" id="PF00903">
    <property type="entry name" value="Glyoxalase"/>
    <property type="match status" value="2"/>
</dbReference>
<proteinExistence type="predicted"/>
<dbReference type="InterPro" id="IPR029068">
    <property type="entry name" value="Glyas_Bleomycin-R_OHBP_Dase"/>
</dbReference>
<dbReference type="InterPro" id="IPR037523">
    <property type="entry name" value="VOC_core"/>
</dbReference>
<keyword evidence="1" id="KW-0479">Metal-binding</keyword>
<dbReference type="SUPFAM" id="SSF54593">
    <property type="entry name" value="Glyoxalase/Bleomycin resistance protein/Dihydroxybiphenyl dioxygenase"/>
    <property type="match status" value="2"/>
</dbReference>
<dbReference type="GO" id="GO:0046872">
    <property type="term" value="F:metal ion binding"/>
    <property type="evidence" value="ECO:0007669"/>
    <property type="project" value="UniProtKB-KW"/>
</dbReference>
<feature type="domain" description="VOC" evidence="2">
    <location>
        <begin position="21"/>
        <end position="137"/>
    </location>
</feature>
<feature type="domain" description="VOC" evidence="2">
    <location>
        <begin position="181"/>
        <end position="295"/>
    </location>
</feature>
<dbReference type="PROSITE" id="PS51819">
    <property type="entry name" value="VOC"/>
    <property type="match status" value="2"/>
</dbReference>
<reference evidence="3" key="1">
    <citation type="journal article" date="2014" name="Int. J. Syst. Evol. Microbiol.">
        <title>Complete genome sequence of Corynebacterium casei LMG S-19264T (=DSM 44701T), isolated from a smear-ripened cheese.</title>
        <authorList>
            <consortium name="US DOE Joint Genome Institute (JGI-PGF)"/>
            <person name="Walter F."/>
            <person name="Albersmeier A."/>
            <person name="Kalinowski J."/>
            <person name="Ruckert C."/>
        </authorList>
    </citation>
    <scope>NUCLEOTIDE SEQUENCE</scope>
    <source>
        <strain evidence="3">VKM B-2789</strain>
    </source>
</reference>
<reference evidence="3" key="2">
    <citation type="submission" date="2023-01" db="EMBL/GenBank/DDBJ databases">
        <authorList>
            <person name="Sun Q."/>
            <person name="Evtushenko L."/>
        </authorList>
    </citation>
    <scope>NUCLEOTIDE SEQUENCE</scope>
    <source>
        <strain evidence="3">VKM B-2789</strain>
    </source>
</reference>
<comment type="caution">
    <text evidence="3">The sequence shown here is derived from an EMBL/GenBank/DDBJ whole genome shotgun (WGS) entry which is preliminary data.</text>
</comment>
<dbReference type="InterPro" id="IPR004360">
    <property type="entry name" value="Glyas_Fos-R_dOase_dom"/>
</dbReference>
<keyword evidence="4" id="KW-1185">Reference proteome</keyword>
<dbReference type="RefSeq" id="WP_213362746.1">
    <property type="nucleotide sequence ID" value="NZ_BSFM01000001.1"/>
</dbReference>
<dbReference type="Proteomes" id="UP001143330">
    <property type="component" value="Unassembled WGS sequence"/>
</dbReference>
<accession>A0A9W6JTP8</accession>
<evidence type="ECO:0000313" key="4">
    <source>
        <dbReference type="Proteomes" id="UP001143330"/>
    </source>
</evidence>
<evidence type="ECO:0000256" key="1">
    <source>
        <dbReference type="ARBA" id="ARBA00022723"/>
    </source>
</evidence>
<evidence type="ECO:0000313" key="3">
    <source>
        <dbReference type="EMBL" id="GLK82124.1"/>
    </source>
</evidence>